<dbReference type="InterPro" id="IPR031311">
    <property type="entry name" value="CHIT_BIND_RR_consensus"/>
</dbReference>
<sequence>MFYRIIQRDVGGFPGERGQAWELNLAVRADEVMDLDLQPMGTRAPPPCRRLIEKSFHGRIDWAINSHSAEELRNLDELGRMPNLHASEKCPGPCGAGSLIAGGLCVNVCIPHASHPSYAFKYGVKDLHTGDIKSQWEEREGDKVKGEYSMVEADGTLRTVTYTADDHNGFNAEVKKSGGPSHHPDVHSTGHPSSSLVYHPKPSTPAPPLSPKPELIVVKKEYLRPHAEVHVFKEELPSLPEYNFNEDIFRPKEISSKRHPLLLQQNSPQLHSDPPSFSHFGGSNLLDFSSAVTEPWKPIVKPIIQKPEELGTAASNNALYMMYPYYSYYNIPQYRRNPYRDHYTYYTYHY</sequence>
<proteinExistence type="predicted"/>
<dbReference type="PROSITE" id="PS51155">
    <property type="entry name" value="CHIT_BIND_RR_2"/>
    <property type="match status" value="1"/>
</dbReference>
<dbReference type="AlphaFoldDB" id="A0A6H5HK38"/>
<keyword evidence="1 2" id="KW-0193">Cuticle</keyword>
<reference evidence="4 5" key="1">
    <citation type="submission" date="2020-02" db="EMBL/GenBank/DDBJ databases">
        <authorList>
            <person name="Ferguson B K."/>
        </authorList>
    </citation>
    <scope>NUCLEOTIDE SEQUENCE [LARGE SCALE GENOMIC DNA]</scope>
</reference>
<evidence type="ECO:0000256" key="1">
    <source>
        <dbReference type="ARBA" id="ARBA00022460"/>
    </source>
</evidence>
<dbReference type="InterPro" id="IPR000618">
    <property type="entry name" value="Insect_cuticle"/>
</dbReference>
<dbReference type="InterPro" id="IPR051217">
    <property type="entry name" value="Insect_Cuticle_Struc_Prot"/>
</dbReference>
<dbReference type="PRINTS" id="PR00947">
    <property type="entry name" value="CUTICLE"/>
</dbReference>
<feature type="compositionally biased region" description="Basic and acidic residues" evidence="3">
    <location>
        <begin position="169"/>
        <end position="188"/>
    </location>
</feature>
<protein>
    <submittedName>
        <fullName evidence="4">Uncharacterized protein</fullName>
    </submittedName>
</protein>
<evidence type="ECO:0000313" key="5">
    <source>
        <dbReference type="Proteomes" id="UP000479000"/>
    </source>
</evidence>
<gene>
    <name evidence="4" type="ORF">NTEN_LOCUS21500</name>
</gene>
<dbReference type="Proteomes" id="UP000479000">
    <property type="component" value="Unassembled WGS sequence"/>
</dbReference>
<dbReference type="GO" id="GO:0042302">
    <property type="term" value="F:structural constituent of cuticle"/>
    <property type="evidence" value="ECO:0007669"/>
    <property type="project" value="UniProtKB-UniRule"/>
</dbReference>
<dbReference type="PROSITE" id="PS00233">
    <property type="entry name" value="CHIT_BIND_RR_1"/>
    <property type="match status" value="1"/>
</dbReference>
<evidence type="ECO:0000256" key="2">
    <source>
        <dbReference type="PROSITE-ProRule" id="PRU00497"/>
    </source>
</evidence>
<dbReference type="PANTHER" id="PTHR12236:SF95">
    <property type="entry name" value="CUTICULAR PROTEIN 76BD, ISOFORM C-RELATED"/>
    <property type="match status" value="1"/>
</dbReference>
<organism evidence="4 5">
    <name type="scientific">Nesidiocoris tenuis</name>
    <dbReference type="NCBI Taxonomy" id="355587"/>
    <lineage>
        <taxon>Eukaryota</taxon>
        <taxon>Metazoa</taxon>
        <taxon>Ecdysozoa</taxon>
        <taxon>Arthropoda</taxon>
        <taxon>Hexapoda</taxon>
        <taxon>Insecta</taxon>
        <taxon>Pterygota</taxon>
        <taxon>Neoptera</taxon>
        <taxon>Paraneoptera</taxon>
        <taxon>Hemiptera</taxon>
        <taxon>Heteroptera</taxon>
        <taxon>Panheteroptera</taxon>
        <taxon>Cimicomorpha</taxon>
        <taxon>Miridae</taxon>
        <taxon>Dicyphina</taxon>
        <taxon>Nesidiocoris</taxon>
    </lineage>
</organism>
<dbReference type="Pfam" id="PF00379">
    <property type="entry name" value="Chitin_bind_4"/>
    <property type="match status" value="1"/>
</dbReference>
<feature type="region of interest" description="Disordered" evidence="3">
    <location>
        <begin position="169"/>
        <end position="211"/>
    </location>
</feature>
<evidence type="ECO:0000313" key="4">
    <source>
        <dbReference type="EMBL" id="CAB0017496.1"/>
    </source>
</evidence>
<feature type="compositionally biased region" description="Pro residues" evidence="3">
    <location>
        <begin position="202"/>
        <end position="211"/>
    </location>
</feature>
<dbReference type="OrthoDB" id="6365837at2759"/>
<dbReference type="EMBL" id="CADCXU010031509">
    <property type="protein sequence ID" value="CAB0017496.1"/>
    <property type="molecule type" value="Genomic_DNA"/>
</dbReference>
<accession>A0A6H5HK38</accession>
<name>A0A6H5HK38_9HEMI</name>
<keyword evidence="5" id="KW-1185">Reference proteome</keyword>
<dbReference type="GO" id="GO:0005615">
    <property type="term" value="C:extracellular space"/>
    <property type="evidence" value="ECO:0007669"/>
    <property type="project" value="TreeGrafter"/>
</dbReference>
<evidence type="ECO:0000256" key="3">
    <source>
        <dbReference type="SAM" id="MobiDB-lite"/>
    </source>
</evidence>
<dbReference type="PANTHER" id="PTHR12236">
    <property type="entry name" value="STRUCTURAL CONTITUENT OF CUTICLE"/>
    <property type="match status" value="1"/>
</dbReference>
<dbReference type="GO" id="GO:0031012">
    <property type="term" value="C:extracellular matrix"/>
    <property type="evidence" value="ECO:0007669"/>
    <property type="project" value="TreeGrafter"/>
</dbReference>